<evidence type="ECO:0000313" key="3">
    <source>
        <dbReference type="EnsemblPlants" id="TraesCS4A02G413700.1.cds1"/>
    </source>
</evidence>
<evidence type="ECO:0000256" key="2">
    <source>
        <dbReference type="ARBA" id="ARBA00022679"/>
    </source>
</evidence>
<dbReference type="InterPro" id="IPR002213">
    <property type="entry name" value="UDP_glucos_trans"/>
</dbReference>
<dbReference type="Gramene" id="TraesCS4A02G413700.1">
    <property type="protein sequence ID" value="TraesCS4A02G413700.1.cds1"/>
    <property type="gene ID" value="TraesCS4A02G413700"/>
</dbReference>
<keyword evidence="4" id="KW-1185">Reference proteome</keyword>
<dbReference type="PANTHER" id="PTHR11926:SF1391">
    <property type="entry name" value="GLYCOSYLTRANSFERASE"/>
    <property type="match status" value="1"/>
</dbReference>
<dbReference type="AlphaFoldDB" id="A0A3B6I4H5"/>
<dbReference type="Pfam" id="PF00201">
    <property type="entry name" value="UDPGT"/>
    <property type="match status" value="1"/>
</dbReference>
<sequence length="101" mass="11089">MCGGVPVISWPFFADQQTNCRYQCTVWGVGMEIDGSVRRDAIAGLITEVMEGEKGKAMKKKAREWREKAVMATDAGGSSRRNLDELIRDVLAPSFHGNPAS</sequence>
<dbReference type="Gramene" id="TraesCAD_scaffold_029057_01G000600.1">
    <property type="protein sequence ID" value="TraesCAD_scaffold_029057_01G000600.1"/>
    <property type="gene ID" value="TraesCAD_scaffold_029057_01G000600"/>
</dbReference>
<dbReference type="Proteomes" id="UP000019116">
    <property type="component" value="Chromosome 4A"/>
</dbReference>
<dbReference type="Gene3D" id="3.40.50.2000">
    <property type="entry name" value="Glycogen Phosphorylase B"/>
    <property type="match status" value="2"/>
</dbReference>
<accession>A0A3B6I4H5</accession>
<dbReference type="Gramene" id="TraesWEE_scaffold_024453_01G000500.1">
    <property type="protein sequence ID" value="TraesWEE_scaffold_024453_01G000500.1"/>
    <property type="gene ID" value="TraesWEE_scaffold_024453_01G000500"/>
</dbReference>
<dbReference type="Gramene" id="TraesKAR4A01G0402230.1">
    <property type="protein sequence ID" value="cds.TraesKAR4A01G0402230.1"/>
    <property type="gene ID" value="TraesKAR4A01G0402230"/>
</dbReference>
<dbReference type="OrthoDB" id="780888at2759"/>
<proteinExistence type="inferred from homology"/>
<evidence type="ECO:0000256" key="1">
    <source>
        <dbReference type="ARBA" id="ARBA00009995"/>
    </source>
</evidence>
<dbReference type="SMR" id="A0A3B6I4H5"/>
<keyword evidence="2" id="KW-0808">Transferase</keyword>
<dbReference type="EnsemblPlants" id="TraesCS4A02G413700.1">
    <property type="protein sequence ID" value="TraesCS4A02G413700.1.cds1"/>
    <property type="gene ID" value="TraesCS4A02G413700"/>
</dbReference>
<dbReference type="PANTHER" id="PTHR11926">
    <property type="entry name" value="GLUCOSYL/GLUCURONOSYL TRANSFERASES"/>
    <property type="match status" value="1"/>
</dbReference>
<dbReference type="STRING" id="4565.A0A3B6I4H5"/>
<dbReference type="Gramene" id="TraesCS4A03G1021900.1">
    <property type="protein sequence ID" value="TraesCS4A03G1021900.1.CDS1"/>
    <property type="gene ID" value="TraesCS4A03G1021900"/>
</dbReference>
<comment type="similarity">
    <text evidence="1">Belongs to the UDP-glycosyltransferase family.</text>
</comment>
<dbReference type="GO" id="GO:0008194">
    <property type="term" value="F:UDP-glycosyltransferase activity"/>
    <property type="evidence" value="ECO:0007669"/>
    <property type="project" value="InterPro"/>
</dbReference>
<reference evidence="3" key="1">
    <citation type="submission" date="2018-08" db="EMBL/GenBank/DDBJ databases">
        <authorList>
            <person name="Rossello M."/>
        </authorList>
    </citation>
    <scope>NUCLEOTIDE SEQUENCE [LARGE SCALE GENOMIC DNA]</scope>
    <source>
        <strain evidence="3">cv. Chinese Spring</strain>
    </source>
</reference>
<dbReference type="OMA" id="YENLITM"/>
<protein>
    <submittedName>
        <fullName evidence="3">Uncharacterized protein</fullName>
    </submittedName>
</protein>
<reference evidence="3" key="2">
    <citation type="submission" date="2018-10" db="UniProtKB">
        <authorList>
            <consortium name="EnsemblPlants"/>
        </authorList>
    </citation>
    <scope>IDENTIFICATION</scope>
</reference>
<dbReference type="SUPFAM" id="SSF53756">
    <property type="entry name" value="UDP-Glycosyltransferase/glycogen phosphorylase"/>
    <property type="match status" value="1"/>
</dbReference>
<organism evidence="3">
    <name type="scientific">Triticum aestivum</name>
    <name type="common">Wheat</name>
    <dbReference type="NCBI Taxonomy" id="4565"/>
    <lineage>
        <taxon>Eukaryota</taxon>
        <taxon>Viridiplantae</taxon>
        <taxon>Streptophyta</taxon>
        <taxon>Embryophyta</taxon>
        <taxon>Tracheophyta</taxon>
        <taxon>Spermatophyta</taxon>
        <taxon>Magnoliopsida</taxon>
        <taxon>Liliopsida</taxon>
        <taxon>Poales</taxon>
        <taxon>Poaceae</taxon>
        <taxon>BOP clade</taxon>
        <taxon>Pooideae</taxon>
        <taxon>Triticodae</taxon>
        <taxon>Triticeae</taxon>
        <taxon>Triticinae</taxon>
        <taxon>Triticum</taxon>
    </lineage>
</organism>
<dbReference type="Gramene" id="TraesROB_scaffold_024186_01G000600.1">
    <property type="protein sequence ID" value="TraesROB_scaffold_024186_01G000600.1"/>
    <property type="gene ID" value="TraesROB_scaffold_024186_01G000600"/>
</dbReference>
<evidence type="ECO:0000313" key="4">
    <source>
        <dbReference type="Proteomes" id="UP000019116"/>
    </source>
</evidence>
<name>A0A3B6I4H5_WHEAT</name>
<dbReference type="Gramene" id="TraesCLE_scaffold_036847_01G000600.1">
    <property type="protein sequence ID" value="TraesCLE_scaffold_036847_01G000600.1"/>
    <property type="gene ID" value="TraesCLE_scaffold_036847_01G000600"/>
</dbReference>
<dbReference type="Gramene" id="TraesRN4A0100945600.1">
    <property type="protein sequence ID" value="TraesRN4A0100945600.1"/>
    <property type="gene ID" value="TraesRN4A0100945600"/>
</dbReference>